<dbReference type="Gene3D" id="3.10.180.10">
    <property type="entry name" value="2,3-Dihydroxybiphenyl 1,2-Dioxygenase, domain 1"/>
    <property type="match status" value="2"/>
</dbReference>
<dbReference type="RefSeq" id="WP_317570715.1">
    <property type="nucleotide sequence ID" value="NZ_JAWLKA010000022.1"/>
</dbReference>
<dbReference type="InterPro" id="IPR029068">
    <property type="entry name" value="Glyas_Bleomycin-R_OHBP_Dase"/>
</dbReference>
<dbReference type="EMBL" id="JAWLKA010000022">
    <property type="protein sequence ID" value="MDV6285044.1"/>
    <property type="molecule type" value="Genomic_DNA"/>
</dbReference>
<evidence type="ECO:0000259" key="1">
    <source>
        <dbReference type="PROSITE" id="PS51819"/>
    </source>
</evidence>
<gene>
    <name evidence="2" type="ORF">R3Q59_31695</name>
</gene>
<organism evidence="2 3">
    <name type="scientific">Rhodococcus jostii</name>
    <dbReference type="NCBI Taxonomy" id="132919"/>
    <lineage>
        <taxon>Bacteria</taxon>
        <taxon>Bacillati</taxon>
        <taxon>Actinomycetota</taxon>
        <taxon>Actinomycetes</taxon>
        <taxon>Mycobacteriales</taxon>
        <taxon>Nocardiaceae</taxon>
        <taxon>Rhodococcus</taxon>
    </lineage>
</organism>
<keyword evidence="3" id="KW-1185">Reference proteome</keyword>
<dbReference type="InterPro" id="IPR004360">
    <property type="entry name" value="Glyas_Fos-R_dOase_dom"/>
</dbReference>
<reference evidence="2 3" key="1">
    <citation type="submission" date="2023-10" db="EMBL/GenBank/DDBJ databases">
        <title>Development of a sustainable strategy for remediation of hydrocarbon-contaminated territories based on the waste exchange concept.</title>
        <authorList>
            <person name="Krivoruchko A."/>
        </authorList>
    </citation>
    <scope>NUCLEOTIDE SEQUENCE [LARGE SCALE GENOMIC DNA]</scope>
    <source>
        <strain evidence="2 3">IEGM 60</strain>
    </source>
</reference>
<protein>
    <submittedName>
        <fullName evidence="2">VOC family protein</fullName>
    </submittedName>
</protein>
<dbReference type="PANTHER" id="PTHR21366:SF14">
    <property type="entry name" value="GLYOXALASE DOMAIN-CONTAINING PROTEIN 5"/>
    <property type="match status" value="1"/>
</dbReference>
<evidence type="ECO:0000313" key="2">
    <source>
        <dbReference type="EMBL" id="MDV6285044.1"/>
    </source>
</evidence>
<dbReference type="SUPFAM" id="SSF54593">
    <property type="entry name" value="Glyoxalase/Bleomycin resistance protein/Dihydroxybiphenyl dioxygenase"/>
    <property type="match status" value="1"/>
</dbReference>
<dbReference type="PANTHER" id="PTHR21366">
    <property type="entry name" value="GLYOXALASE FAMILY PROTEIN"/>
    <property type="match status" value="1"/>
</dbReference>
<name>A0ABU4CNB6_RHOJO</name>
<dbReference type="Pfam" id="PF00903">
    <property type="entry name" value="Glyoxalase"/>
    <property type="match status" value="2"/>
</dbReference>
<dbReference type="PROSITE" id="PS51819">
    <property type="entry name" value="VOC"/>
    <property type="match status" value="2"/>
</dbReference>
<proteinExistence type="predicted"/>
<dbReference type="Proteomes" id="UP001185737">
    <property type="component" value="Unassembled WGS sequence"/>
</dbReference>
<evidence type="ECO:0000313" key="3">
    <source>
        <dbReference type="Proteomes" id="UP001185737"/>
    </source>
</evidence>
<dbReference type="InterPro" id="IPR050383">
    <property type="entry name" value="GlyoxalaseI/FosfomycinResist"/>
</dbReference>
<sequence>MAINRIDHAAVRVKDLGQALEWYEGVLGLTVLDRNADRALLACSGTATDLTLIDGGQSIESFAFGVDHADDLDEIISRLDKNGVAYKRYKEADRPGHSDILGFDLPSGHRMEFVVGDGDRRAGVTSFQSDGSFIPTDIDHINLLGEGDPQEFSEFMKMVLGFKQSLALTIAGKWAASWLRASKLDHDLAYMQAQRPSDRLHHVAFAVQDGNHYFRLSDRLTETGNRWEFGPGRHMGGIPRDTQGFGTNNFAYAFDPTGNRNEFSCGMNEFEDDDPGYIGETSPEKFPEIMNGWAYNMPESFMTIGS</sequence>
<feature type="domain" description="VOC" evidence="1">
    <location>
        <begin position="137"/>
        <end position="266"/>
    </location>
</feature>
<comment type="caution">
    <text evidence="2">The sequence shown here is derived from an EMBL/GenBank/DDBJ whole genome shotgun (WGS) entry which is preliminary data.</text>
</comment>
<feature type="domain" description="VOC" evidence="1">
    <location>
        <begin position="5"/>
        <end position="116"/>
    </location>
</feature>
<accession>A0ABU4CNB6</accession>
<dbReference type="InterPro" id="IPR037523">
    <property type="entry name" value="VOC_core"/>
</dbReference>